<evidence type="ECO:0000313" key="3">
    <source>
        <dbReference type="Ensembl" id="ENSNGAP00000009451.1"/>
    </source>
</evidence>
<dbReference type="InterPro" id="IPR036005">
    <property type="entry name" value="Creatinase/aminopeptidase-like"/>
</dbReference>
<dbReference type="Proteomes" id="UP000694381">
    <property type="component" value="Unassembled WGS sequence"/>
</dbReference>
<comment type="similarity">
    <text evidence="1">Belongs to the peptidase M24 family.</text>
</comment>
<evidence type="ECO:0000256" key="1">
    <source>
        <dbReference type="ARBA" id="ARBA00007319"/>
    </source>
</evidence>
<dbReference type="Pfam" id="PF00557">
    <property type="entry name" value="Peptidase_M24"/>
    <property type="match status" value="1"/>
</dbReference>
<proteinExistence type="inferred from homology"/>
<organism evidence="3 4">
    <name type="scientific">Nannospalax galili</name>
    <name type="common">Northern Israeli blind subterranean mole rat</name>
    <name type="synonym">Spalax galili</name>
    <dbReference type="NCBI Taxonomy" id="1026970"/>
    <lineage>
        <taxon>Eukaryota</taxon>
        <taxon>Metazoa</taxon>
        <taxon>Chordata</taxon>
        <taxon>Craniata</taxon>
        <taxon>Vertebrata</taxon>
        <taxon>Euteleostomi</taxon>
        <taxon>Mammalia</taxon>
        <taxon>Eutheria</taxon>
        <taxon>Euarchontoglires</taxon>
        <taxon>Glires</taxon>
        <taxon>Rodentia</taxon>
        <taxon>Myomorpha</taxon>
        <taxon>Muroidea</taxon>
        <taxon>Spalacidae</taxon>
        <taxon>Spalacinae</taxon>
        <taxon>Nannospalax</taxon>
    </lineage>
</organism>
<dbReference type="AlphaFoldDB" id="A0A8C6QVX2"/>
<dbReference type="CDD" id="cd01089">
    <property type="entry name" value="PA2G4-like"/>
    <property type="match status" value="1"/>
</dbReference>
<dbReference type="InterPro" id="IPR047113">
    <property type="entry name" value="PA2G4/ARX1"/>
</dbReference>
<name>A0A8C6QVX2_NANGA</name>
<protein>
    <recommendedName>
        <fullName evidence="2">Peptidase M24 domain-containing protein</fullName>
    </recommendedName>
</protein>
<reference evidence="3" key="1">
    <citation type="submission" date="2025-08" db="UniProtKB">
        <authorList>
            <consortium name="Ensembl"/>
        </authorList>
    </citation>
    <scope>IDENTIFICATION</scope>
</reference>
<dbReference type="InterPro" id="IPR018349">
    <property type="entry name" value="Pept_M24A_MAP2_BS"/>
</dbReference>
<keyword evidence="4" id="KW-1185">Reference proteome</keyword>
<dbReference type="PANTHER" id="PTHR10804">
    <property type="entry name" value="PROTEASE FAMILY M24 METHIONYL AMINOPEPTIDASE, AMINOPEPTIDASE P"/>
    <property type="match status" value="1"/>
</dbReference>
<reference evidence="3" key="2">
    <citation type="submission" date="2025-09" db="UniProtKB">
        <authorList>
            <consortium name="Ensembl"/>
        </authorList>
    </citation>
    <scope>IDENTIFICATION</scope>
</reference>
<evidence type="ECO:0000259" key="2">
    <source>
        <dbReference type="Pfam" id="PF00557"/>
    </source>
</evidence>
<dbReference type="GeneTree" id="ENSGT00940000154281"/>
<evidence type="ECO:0000313" key="4">
    <source>
        <dbReference type="Proteomes" id="UP000694381"/>
    </source>
</evidence>
<sequence length="231" mass="25922">MSGENEQQKQTITEDLVVTKYKMGSDIANWVLQSLVEASSLGVSVLSLCEKDDDMIMEEKGKIFKKEKEMKESIVFPTSTLVNNYVCFFSPLKSDQDYIFKEDDLVKIDLGVHVDGFIANLDHTFVIGVAQGTQVTGWKEDVIKTAHLCAEAPGTKLHTFNCTPIEHMLSYHLKQHAIDGEKTIIQGPTDQQKKDCEKGEFEVHEIYALDVLISSGEGKAKDEGQRTIIYE</sequence>
<accession>A0A8C6QVX2</accession>
<dbReference type="PANTHER" id="PTHR10804:SF11">
    <property type="entry name" value="PROLIFERATION-ASSOCIATED PROTEIN 2G4"/>
    <property type="match status" value="1"/>
</dbReference>
<dbReference type="InterPro" id="IPR000994">
    <property type="entry name" value="Pept_M24"/>
</dbReference>
<dbReference type="PROSITE" id="PS01202">
    <property type="entry name" value="MAP_2"/>
    <property type="match status" value="1"/>
</dbReference>
<dbReference type="SUPFAM" id="SSF55920">
    <property type="entry name" value="Creatinase/aminopeptidase"/>
    <property type="match status" value="1"/>
</dbReference>
<feature type="domain" description="Peptidase M24" evidence="2">
    <location>
        <begin position="27"/>
        <end position="131"/>
    </location>
</feature>
<dbReference type="Ensembl" id="ENSNGAT00000014963.1">
    <property type="protein sequence ID" value="ENSNGAP00000009451.1"/>
    <property type="gene ID" value="ENSNGAG00000012137.1"/>
</dbReference>
<dbReference type="Gene3D" id="3.90.230.10">
    <property type="entry name" value="Creatinase/methionine aminopeptidase superfamily"/>
    <property type="match status" value="1"/>
</dbReference>